<feature type="transmembrane region" description="Helical" evidence="1">
    <location>
        <begin position="6"/>
        <end position="26"/>
    </location>
</feature>
<evidence type="ECO:0008006" key="4">
    <source>
        <dbReference type="Google" id="ProtNLM"/>
    </source>
</evidence>
<proteinExistence type="predicted"/>
<dbReference type="eggNOG" id="ENOG50331I5">
    <property type="taxonomic scope" value="Bacteria"/>
</dbReference>
<gene>
    <name evidence="2" type="ordered locus">Bfae_19110</name>
</gene>
<keyword evidence="1" id="KW-1133">Transmembrane helix</keyword>
<dbReference type="PATRIC" id="fig|446465.5.peg.1900"/>
<protein>
    <recommendedName>
        <fullName evidence="4">DUF2550 domain-containing protein</fullName>
    </recommendedName>
</protein>
<dbReference type="OrthoDB" id="4793422at2"/>
<reference evidence="2 3" key="1">
    <citation type="journal article" date="2009" name="Stand. Genomic Sci.">
        <title>Complete genome sequence of Brachybacterium faecium type strain (Schefferle 6-10).</title>
        <authorList>
            <person name="Lapidus A."/>
            <person name="Pukall R."/>
            <person name="Labuttii K."/>
            <person name="Copeland A."/>
            <person name="Del Rio T.G."/>
            <person name="Nolan M."/>
            <person name="Chen F."/>
            <person name="Lucas S."/>
            <person name="Tice H."/>
            <person name="Cheng J.F."/>
            <person name="Bruce D."/>
            <person name="Goodwin L."/>
            <person name="Pitluck S."/>
            <person name="Rohde M."/>
            <person name="Goker M."/>
            <person name="Pati A."/>
            <person name="Ivanova N."/>
            <person name="Mavrommatis K."/>
            <person name="Chen A."/>
            <person name="Palaniappan K."/>
            <person name="D'haeseleer P."/>
            <person name="Chain P."/>
            <person name="Bristow J."/>
            <person name="Eisen J.A."/>
            <person name="Markowitz V."/>
            <person name="Hugenholtz P."/>
            <person name="Kyrpides N.C."/>
            <person name="Klenk H.P."/>
        </authorList>
    </citation>
    <scope>NUCLEOTIDE SEQUENCE [LARGE SCALE GENOMIC DNA]</scope>
    <source>
        <strain evidence="3">ATCC 43885 / DSM 4810 / JCM 11609 / LMG 19847 / NBRC 14762 / NCIMB 9860 / 6-10</strain>
    </source>
</reference>
<dbReference type="AlphaFoldDB" id="C7MDS0"/>
<evidence type="ECO:0000313" key="3">
    <source>
        <dbReference type="Proteomes" id="UP000001919"/>
    </source>
</evidence>
<dbReference type="Pfam" id="PF10739">
    <property type="entry name" value="DUF2550"/>
    <property type="match status" value="1"/>
</dbReference>
<dbReference type="InterPro" id="IPR019675">
    <property type="entry name" value="DUF2550"/>
</dbReference>
<evidence type="ECO:0000313" key="2">
    <source>
        <dbReference type="EMBL" id="ACU85727.1"/>
    </source>
</evidence>
<organism evidence="2 3">
    <name type="scientific">Brachybacterium faecium (strain ATCC 43885 / DSM 4810 / JCM 11609 / LMG 19847 / NBRC 14762 / NCIMB 9860 / 6-10)</name>
    <dbReference type="NCBI Taxonomy" id="446465"/>
    <lineage>
        <taxon>Bacteria</taxon>
        <taxon>Bacillati</taxon>
        <taxon>Actinomycetota</taxon>
        <taxon>Actinomycetes</taxon>
        <taxon>Micrococcales</taxon>
        <taxon>Dermabacteraceae</taxon>
        <taxon>Brachybacterium</taxon>
    </lineage>
</organism>
<sequence length="146" mass="16310">MSDLSIPILLLGIGMLFVVLVLLLLLRQAAVSRRRGAFECSLQRRGLVGGTTWQHGLMRFGTDRLRWFRAFSLRVRPEVVLRRVDIEDVSRRRLPAQLEGAEDSYLVEFSMRDGREISAIVDLVSGAALNSWLEAAPTGMVLGDAD</sequence>
<dbReference type="EMBL" id="CP001643">
    <property type="protein sequence ID" value="ACU85727.1"/>
    <property type="molecule type" value="Genomic_DNA"/>
</dbReference>
<dbReference type="Proteomes" id="UP000001919">
    <property type="component" value="Chromosome"/>
</dbReference>
<keyword evidence="1" id="KW-0812">Transmembrane</keyword>
<evidence type="ECO:0000256" key="1">
    <source>
        <dbReference type="SAM" id="Phobius"/>
    </source>
</evidence>
<keyword evidence="1" id="KW-0472">Membrane</keyword>
<dbReference type="KEGG" id="bfa:Bfae_19110"/>
<dbReference type="STRING" id="446465.Bfae_19110"/>
<dbReference type="HOGENOM" id="CLU_122300_1_0_11"/>
<accession>C7MDS0</accession>
<keyword evidence="3" id="KW-1185">Reference proteome</keyword>
<name>C7MDS0_BRAFD</name>